<evidence type="ECO:0000256" key="4">
    <source>
        <dbReference type="SAM" id="MobiDB-lite"/>
    </source>
</evidence>
<accession>A0A7S4T108</accession>
<feature type="compositionally biased region" description="Basic and acidic residues" evidence="4">
    <location>
        <begin position="161"/>
        <end position="176"/>
    </location>
</feature>
<keyword evidence="2" id="KW-0150">Chloroplast</keyword>
<evidence type="ECO:0008006" key="6">
    <source>
        <dbReference type="Google" id="ProtNLM"/>
    </source>
</evidence>
<evidence type="ECO:0000313" key="5">
    <source>
        <dbReference type="EMBL" id="CAE4662118.1"/>
    </source>
</evidence>
<evidence type="ECO:0000256" key="2">
    <source>
        <dbReference type="ARBA" id="ARBA00022528"/>
    </source>
</evidence>
<dbReference type="SUPFAM" id="SSF103511">
    <property type="entry name" value="Chlorophyll a-b binding protein"/>
    <property type="match status" value="1"/>
</dbReference>
<keyword evidence="3" id="KW-0934">Plastid</keyword>
<dbReference type="InterPro" id="IPR022796">
    <property type="entry name" value="Chloroa_b-bind"/>
</dbReference>
<reference evidence="5" key="1">
    <citation type="submission" date="2021-01" db="EMBL/GenBank/DDBJ databases">
        <authorList>
            <person name="Corre E."/>
            <person name="Pelletier E."/>
            <person name="Niang G."/>
            <person name="Scheremetjew M."/>
            <person name="Finn R."/>
            <person name="Kale V."/>
            <person name="Holt S."/>
            <person name="Cochrane G."/>
            <person name="Meng A."/>
            <person name="Brown T."/>
            <person name="Cohen L."/>
        </authorList>
    </citation>
    <scope>NUCLEOTIDE SEQUENCE</scope>
    <source>
        <strain evidence="5">CCMP3105</strain>
    </source>
</reference>
<feature type="compositionally biased region" description="Basic and acidic residues" evidence="4">
    <location>
        <begin position="139"/>
        <end position="154"/>
    </location>
</feature>
<gene>
    <name evidence="5" type="ORF">AMON00008_LOCUS60525</name>
</gene>
<dbReference type="EMBL" id="HBNR01084512">
    <property type="protein sequence ID" value="CAE4662118.1"/>
    <property type="molecule type" value="Transcribed_RNA"/>
</dbReference>
<evidence type="ECO:0000256" key="3">
    <source>
        <dbReference type="ARBA" id="ARBA00022640"/>
    </source>
</evidence>
<organism evidence="5">
    <name type="scientific">Alexandrium monilatum</name>
    <dbReference type="NCBI Taxonomy" id="311494"/>
    <lineage>
        <taxon>Eukaryota</taxon>
        <taxon>Sar</taxon>
        <taxon>Alveolata</taxon>
        <taxon>Dinophyceae</taxon>
        <taxon>Gonyaulacales</taxon>
        <taxon>Pyrocystaceae</taxon>
        <taxon>Alexandrium</taxon>
    </lineage>
</organism>
<comment type="subcellular location">
    <subcellularLocation>
        <location evidence="1">Plastid</location>
        <location evidence="1">Chloroplast</location>
    </subcellularLocation>
</comment>
<name>A0A7S4T108_9DINO</name>
<proteinExistence type="predicted"/>
<protein>
    <recommendedName>
        <fullName evidence="6">Chlorophyll a-b binding protein, chloroplastic</fullName>
    </recommendedName>
</protein>
<feature type="region of interest" description="Disordered" evidence="4">
    <location>
        <begin position="136"/>
        <end position="190"/>
    </location>
</feature>
<feature type="compositionally biased region" description="Polar residues" evidence="4">
    <location>
        <begin position="181"/>
        <end position="190"/>
    </location>
</feature>
<dbReference type="Gene3D" id="1.10.3460.10">
    <property type="entry name" value="Chlorophyll a/b binding protein domain"/>
    <property type="match status" value="1"/>
</dbReference>
<sequence>MRATAAPDFSQELGACAPLGFWDPLELSKFDDPAVAASQFKRRRVIEIQHGRVSMIACIGYIVPEYFKWPGFISPSEGVQFEDIPNGLGACSKIPGAGWVQIIAFIGCIDIFNLQTEPREYAGDYDGYGAFGLPGGGSIEDKEKKGEEPSRGDQQRPAGNDGDHRHVLPERPDGRCLGRSWQRSTTAGWR</sequence>
<dbReference type="GO" id="GO:0009507">
    <property type="term" value="C:chloroplast"/>
    <property type="evidence" value="ECO:0007669"/>
    <property type="project" value="UniProtKB-SubCell"/>
</dbReference>
<dbReference type="Pfam" id="PF00504">
    <property type="entry name" value="Chloroa_b-bind"/>
    <property type="match status" value="1"/>
</dbReference>
<evidence type="ECO:0000256" key="1">
    <source>
        <dbReference type="ARBA" id="ARBA00004229"/>
    </source>
</evidence>
<dbReference type="AlphaFoldDB" id="A0A7S4T108"/>